<dbReference type="OMA" id="FIVCLNF"/>
<dbReference type="Gene3D" id="3.40.50.150">
    <property type="entry name" value="Vaccinia Virus protein VP39"/>
    <property type="match status" value="1"/>
</dbReference>
<comment type="function">
    <text evidence="9">Methylates the 2'-O-ribose of nucleotides at positions 32 and 34 of the tRNA anticodon loop of substrate tRNAs.</text>
</comment>
<evidence type="ECO:0000256" key="5">
    <source>
        <dbReference type="ARBA" id="ARBA00022679"/>
    </source>
</evidence>
<dbReference type="PANTHER" id="PTHR10920:SF12">
    <property type="entry name" value="TRNA (CYTIDINE(32)_GUANOSINE(34)-2'-O)-METHYLTRANSFERASE-RELATED"/>
    <property type="match status" value="1"/>
</dbReference>
<feature type="binding site" evidence="9">
    <location>
        <position position="53"/>
    </location>
    <ligand>
        <name>S-adenosyl-L-methionine</name>
        <dbReference type="ChEBI" id="CHEBI:59789"/>
    </ligand>
</feature>
<accession>A0A8J5X9C4</accession>
<evidence type="ECO:0000256" key="6">
    <source>
        <dbReference type="ARBA" id="ARBA00022691"/>
    </source>
</evidence>
<feature type="domain" description="Ribosomal RNA methyltransferase FtsJ" evidence="10">
    <location>
        <begin position="21"/>
        <end position="207"/>
    </location>
</feature>
<evidence type="ECO:0000256" key="8">
    <source>
        <dbReference type="ARBA" id="ARBA00048902"/>
    </source>
</evidence>
<evidence type="ECO:0000256" key="3">
    <source>
        <dbReference type="ARBA" id="ARBA00022490"/>
    </source>
</evidence>
<dbReference type="InterPro" id="IPR002877">
    <property type="entry name" value="RNA_MeTrfase_FtsJ_dom"/>
</dbReference>
<keyword evidence="6 9" id="KW-0949">S-adenosyl-L-methionine</keyword>
<evidence type="ECO:0000313" key="11">
    <source>
        <dbReference type="EMBL" id="KAG8459118.1"/>
    </source>
</evidence>
<dbReference type="GO" id="GO:0005737">
    <property type="term" value="C:cytoplasm"/>
    <property type="evidence" value="ECO:0007669"/>
    <property type="project" value="UniProtKB-SubCell"/>
</dbReference>
<dbReference type="AlphaFoldDB" id="A0A8J5X9C4"/>
<evidence type="ECO:0000313" key="12">
    <source>
        <dbReference type="Proteomes" id="UP000751190"/>
    </source>
</evidence>
<name>A0A8J5X9C4_DIALT</name>
<feature type="active site" description="Proton acceptor" evidence="9">
    <location>
        <position position="164"/>
    </location>
</feature>
<feature type="binding site" evidence="9">
    <location>
        <position position="124"/>
    </location>
    <ligand>
        <name>S-adenosyl-L-methionine</name>
        <dbReference type="ChEBI" id="CHEBI:59789"/>
    </ligand>
</feature>
<dbReference type="InterPro" id="IPR015507">
    <property type="entry name" value="rRNA-MeTfrase_E"/>
</dbReference>
<dbReference type="InterPro" id="IPR050082">
    <property type="entry name" value="RNA_methyltr_RlmE"/>
</dbReference>
<proteinExistence type="inferred from homology"/>
<dbReference type="Pfam" id="PF01728">
    <property type="entry name" value="FtsJ"/>
    <property type="match status" value="1"/>
</dbReference>
<comment type="similarity">
    <text evidence="9">Belongs to the class I-like SAM-binding methyltransferase superfamily. RNA methyltransferase RlmE family. TRM7 subfamily.</text>
</comment>
<evidence type="ECO:0000256" key="1">
    <source>
        <dbReference type="ARBA" id="ARBA00004123"/>
    </source>
</evidence>
<evidence type="ECO:0000259" key="10">
    <source>
        <dbReference type="Pfam" id="PF01728"/>
    </source>
</evidence>
<dbReference type="GO" id="GO:0002181">
    <property type="term" value="P:cytoplasmic translation"/>
    <property type="evidence" value="ECO:0007669"/>
    <property type="project" value="UniProtKB-UniRule"/>
</dbReference>
<dbReference type="HAMAP" id="MF_03162">
    <property type="entry name" value="RNA_methyltr_E_TRM7"/>
    <property type="match status" value="1"/>
</dbReference>
<organism evidence="11 12">
    <name type="scientific">Diacronema lutheri</name>
    <name type="common">Unicellular marine alga</name>
    <name type="synonym">Monochrysis lutheri</name>
    <dbReference type="NCBI Taxonomy" id="2081491"/>
    <lineage>
        <taxon>Eukaryota</taxon>
        <taxon>Haptista</taxon>
        <taxon>Haptophyta</taxon>
        <taxon>Pavlovophyceae</taxon>
        <taxon>Pavlovales</taxon>
        <taxon>Pavlovaceae</taxon>
        <taxon>Diacronema</taxon>
    </lineage>
</organism>
<dbReference type="HAMAP" id="MF_01547">
    <property type="entry name" value="RNA_methyltr_E"/>
    <property type="match status" value="1"/>
</dbReference>
<dbReference type="GO" id="GO:0106340">
    <property type="term" value="F:tRNA (guanosine(34)-2'-O)-methyltransferase activity"/>
    <property type="evidence" value="ECO:0007669"/>
    <property type="project" value="UniProtKB-ARBA"/>
</dbReference>
<dbReference type="PANTHER" id="PTHR10920">
    <property type="entry name" value="RIBOSOMAL RNA METHYLTRANSFERASE"/>
    <property type="match status" value="1"/>
</dbReference>
<evidence type="ECO:0000256" key="4">
    <source>
        <dbReference type="ARBA" id="ARBA00022603"/>
    </source>
</evidence>
<comment type="catalytic activity">
    <reaction evidence="8 9">
        <text>cytidine(32)/guanosine(34) in tRNA + 2 S-adenosyl-L-methionine = 2'-O-methylcytidine(32)/2'-O-methylguanosine(34) in tRNA + 2 S-adenosyl-L-homocysteine + 2 H(+)</text>
        <dbReference type="Rhea" id="RHEA:42396"/>
        <dbReference type="Rhea" id="RHEA-COMP:10246"/>
        <dbReference type="Rhea" id="RHEA-COMP:10247"/>
        <dbReference type="ChEBI" id="CHEBI:15378"/>
        <dbReference type="ChEBI" id="CHEBI:57856"/>
        <dbReference type="ChEBI" id="CHEBI:59789"/>
        <dbReference type="ChEBI" id="CHEBI:74269"/>
        <dbReference type="ChEBI" id="CHEBI:74445"/>
        <dbReference type="ChEBI" id="CHEBI:74495"/>
        <dbReference type="ChEBI" id="CHEBI:82748"/>
        <dbReference type="EC" id="2.1.1.205"/>
    </reaction>
</comment>
<keyword evidence="5 9" id="KW-0808">Transferase</keyword>
<dbReference type="EMBL" id="JAGTXO010000044">
    <property type="protein sequence ID" value="KAG8459118.1"/>
    <property type="molecule type" value="Genomic_DNA"/>
</dbReference>
<feature type="binding site" evidence="9">
    <location>
        <position position="79"/>
    </location>
    <ligand>
        <name>S-adenosyl-L-methionine</name>
        <dbReference type="ChEBI" id="CHEBI:59789"/>
    </ligand>
</feature>
<keyword evidence="7 9" id="KW-0819">tRNA processing</keyword>
<evidence type="ECO:0000256" key="7">
    <source>
        <dbReference type="ARBA" id="ARBA00022694"/>
    </source>
</evidence>
<dbReference type="GO" id="GO:0005634">
    <property type="term" value="C:nucleus"/>
    <property type="evidence" value="ECO:0007669"/>
    <property type="project" value="UniProtKB-SubCell"/>
</dbReference>
<keyword evidence="4 9" id="KW-0489">Methyltransferase</keyword>
<comment type="caution">
    <text evidence="11">The sequence shown here is derived from an EMBL/GenBank/DDBJ whole genome shotgun (WGS) entry which is preliminary data.</text>
</comment>
<protein>
    <recommendedName>
        <fullName evidence="9">Putative tRNA (cytidine(32)/guanosine(34)-2'-O)-methyltransferase</fullName>
        <ecNumber evidence="9">2.1.1.205</ecNumber>
    </recommendedName>
    <alternativeName>
        <fullName evidence="9">2'-O-ribose RNA methyltransferase TRM7 homolog</fullName>
    </alternativeName>
</protein>
<dbReference type="OrthoDB" id="289250at2759"/>
<dbReference type="FunFam" id="3.40.50.150:FF:000040">
    <property type="entry name" value="Putative ribosomal RNA methyltransferase 1"/>
    <property type="match status" value="1"/>
</dbReference>
<dbReference type="GO" id="GO:0002128">
    <property type="term" value="P:tRNA nucleoside ribose methylation"/>
    <property type="evidence" value="ECO:0007669"/>
    <property type="project" value="UniProtKB-UniRule"/>
</dbReference>
<sequence length="326" mass="35933">MGKLSKDKRDVYYRKAKEEGWRARSAYKLLQLDEEFNLFAGVTRAVDLCAAPGSWSQVLSRRLRSNAAAGGDVVIVAVDLQEMAPIDGVRTIQGDITSEATISEVLGTFREGDEARLADLVVCDGAPDVTGMHDIDEYIQAQLLMSALNVTTHLLREGGAFVTKIFRGKDVTLLYAQLKVFFEHVVCAKPKSSRNSSVEAFAVCQNFRMPPGYVPTTVEPLFTQRYDGMGEQNGLIVPFLACGDLRGYDADQNYPLLLSELRPTDAQPIEALYAELGASALASGEGLYTYHEPTQKPTFPAYKAALEEQQKLDHRKLCFAQPPAAW</sequence>
<keyword evidence="12" id="KW-1185">Reference proteome</keyword>
<dbReference type="EC" id="2.1.1.205" evidence="9"/>
<gene>
    <name evidence="11" type="ORF">KFE25_002525</name>
</gene>
<dbReference type="InterPro" id="IPR029063">
    <property type="entry name" value="SAM-dependent_MTases_sf"/>
</dbReference>
<dbReference type="InterPro" id="IPR028590">
    <property type="entry name" value="RNA_methyltr_E_TRM7"/>
</dbReference>
<dbReference type="Proteomes" id="UP000751190">
    <property type="component" value="Unassembled WGS sequence"/>
</dbReference>
<reference evidence="11" key="1">
    <citation type="submission" date="2021-05" db="EMBL/GenBank/DDBJ databases">
        <title>The genome of the haptophyte Pavlova lutheri (Diacronema luteri, Pavlovales) - a model for lipid biosynthesis in eukaryotic algae.</title>
        <authorList>
            <person name="Hulatt C.J."/>
            <person name="Posewitz M.C."/>
        </authorList>
    </citation>
    <scope>NUCLEOTIDE SEQUENCE</scope>
    <source>
        <strain evidence="11">NIVA-4/92</strain>
    </source>
</reference>
<evidence type="ECO:0000256" key="2">
    <source>
        <dbReference type="ARBA" id="ARBA00004496"/>
    </source>
</evidence>
<feature type="binding site" evidence="9">
    <location>
        <position position="55"/>
    </location>
    <ligand>
        <name>S-adenosyl-L-methionine</name>
        <dbReference type="ChEBI" id="CHEBI:59789"/>
    </ligand>
</feature>
<keyword evidence="3 9" id="KW-0963">Cytoplasm</keyword>
<comment type="subcellular location">
    <subcellularLocation>
        <location evidence="2 9">Cytoplasm</location>
    </subcellularLocation>
    <subcellularLocation>
        <location evidence="1">Nucleus</location>
    </subcellularLocation>
</comment>
<dbReference type="SUPFAM" id="SSF53335">
    <property type="entry name" value="S-adenosyl-L-methionine-dependent methyltransferases"/>
    <property type="match status" value="1"/>
</dbReference>
<evidence type="ECO:0000256" key="9">
    <source>
        <dbReference type="HAMAP-Rule" id="MF_03162"/>
    </source>
</evidence>
<feature type="binding site" evidence="9">
    <location>
        <position position="95"/>
    </location>
    <ligand>
        <name>S-adenosyl-L-methionine</name>
        <dbReference type="ChEBI" id="CHEBI:59789"/>
    </ligand>
</feature>